<keyword evidence="3" id="KW-1185">Reference proteome</keyword>
<sequence>MTQLDLTGGYDPEFDWPLQSRPENPEMRESVSFWVSDNAGRFGFPRMCIEVVAKTWEDRGIEANIAFPDGRVLIGSNGYPAREAKSANGRIVELNAGPLSFELVEPLKHWRMVFDGPAYESTVARSINAHTGGPSRNVRIYVDAIAAVPAWSPGELAARSGDKSTELAMGAVGGHRHEQLFRCTGTFSIEGETEQRFEGTGLKIRRTGVRDIGAFPGHCWMSAVFPSGKAFGIQSFPERADGTPAYSEGFVFDGQEKIYVKVLQIPWMESFTPHGGDVGIVLQTDDGETIRIDGKTHDSTFIALGNPMFGNWLQPQGEPPHGVPLPFHQGGARYTWDGETTYGMIERSYPADKIKG</sequence>
<evidence type="ECO:0008006" key="4">
    <source>
        <dbReference type="Google" id="ProtNLM"/>
    </source>
</evidence>
<protein>
    <recommendedName>
        <fullName evidence="4">6-phosphofructokinase</fullName>
    </recommendedName>
</protein>
<name>A0ABT8ZT92_9SPHN</name>
<reference evidence="2" key="1">
    <citation type="submission" date="2023-07" db="EMBL/GenBank/DDBJ databases">
        <authorList>
            <person name="Kim M.K."/>
        </authorList>
    </citation>
    <scope>NUCLEOTIDE SEQUENCE</scope>
    <source>
        <strain evidence="2">CA1-15</strain>
    </source>
</reference>
<comment type="caution">
    <text evidence="2">The sequence shown here is derived from an EMBL/GenBank/DDBJ whole genome shotgun (WGS) entry which is preliminary data.</text>
</comment>
<organism evidence="2 3">
    <name type="scientific">Sphingomonas immobilis</name>
    <dbReference type="NCBI Taxonomy" id="3063997"/>
    <lineage>
        <taxon>Bacteria</taxon>
        <taxon>Pseudomonadati</taxon>
        <taxon>Pseudomonadota</taxon>
        <taxon>Alphaproteobacteria</taxon>
        <taxon>Sphingomonadales</taxon>
        <taxon>Sphingomonadaceae</taxon>
        <taxon>Sphingomonas</taxon>
    </lineage>
</organism>
<evidence type="ECO:0000313" key="3">
    <source>
        <dbReference type="Proteomes" id="UP001176468"/>
    </source>
</evidence>
<evidence type="ECO:0000256" key="1">
    <source>
        <dbReference type="SAM" id="MobiDB-lite"/>
    </source>
</evidence>
<evidence type="ECO:0000313" key="2">
    <source>
        <dbReference type="EMBL" id="MDO7840777.1"/>
    </source>
</evidence>
<dbReference type="RefSeq" id="WP_304558998.1">
    <property type="nucleotide sequence ID" value="NZ_JAUQSZ010000001.1"/>
</dbReference>
<gene>
    <name evidence="2" type="ORF">Q5H94_00420</name>
</gene>
<dbReference type="Proteomes" id="UP001176468">
    <property type="component" value="Unassembled WGS sequence"/>
</dbReference>
<accession>A0ABT8ZT92</accession>
<feature type="region of interest" description="Disordered" evidence="1">
    <location>
        <begin position="1"/>
        <end position="23"/>
    </location>
</feature>
<dbReference type="EMBL" id="JAUQSZ010000001">
    <property type="protein sequence ID" value="MDO7840777.1"/>
    <property type="molecule type" value="Genomic_DNA"/>
</dbReference>
<proteinExistence type="predicted"/>